<comment type="similarity">
    <text evidence="1">Belongs to the membrane fusion protein (MFP) (TC 8.A.1) family.</text>
</comment>
<dbReference type="AlphaFoldDB" id="H1SHT5"/>
<dbReference type="Pfam" id="PF19335">
    <property type="entry name" value="HMBD"/>
    <property type="match status" value="1"/>
</dbReference>
<evidence type="ECO:0000259" key="8">
    <source>
        <dbReference type="Pfam" id="PF25975"/>
    </source>
</evidence>
<sequence>MVPGQRFDKPGKSPFMDMQLVPVYEDAGTSGAALTIDSRVLQNLGIRTAQVRPGRLDAVLEVPGNVAINERGITVIQARTAGYVEHAYARTTLDPVRRGQPLIVLYAPEWVAAQEEYLAVARMSGSPYGDLRGAASARMRQAGMDDSQIRLVETTGKLQPRLTIASPVDGVITEVGARDGMTVSPGMTLFRVADLSTVWVLAELPESQAAAVRPGQLVSATAAALPGQTLTGKIDAILPDVNPGTRTIKVRIELANKNRQLLPGMFVNARFGARPGADQLLVPTEALIRTGSRTVAMVATGNGGFSPVEVRTGAEAGGQTEVTGGLKAGQTVVVSGQFLLDSEASLRGAATRMESASAPSAPSAPPAPSAAGAEHEGIGRIEAITPEGLTLSHGPIPTLQWGAMTMDFAAPAAGLPKNLRAGQEVRFRFQINNDGVPVLSSVQSAAAGAGDKP</sequence>
<feature type="domain" description="CusB-like beta-barrel" evidence="7">
    <location>
        <begin position="197"/>
        <end position="273"/>
    </location>
</feature>
<evidence type="ECO:0000259" key="7">
    <source>
        <dbReference type="Pfam" id="PF25954"/>
    </source>
</evidence>
<dbReference type="GO" id="GO:0016020">
    <property type="term" value="C:membrane"/>
    <property type="evidence" value="ECO:0007669"/>
    <property type="project" value="InterPro"/>
</dbReference>
<dbReference type="Gene3D" id="2.40.420.20">
    <property type="match status" value="1"/>
</dbReference>
<evidence type="ECO:0000256" key="2">
    <source>
        <dbReference type="ARBA" id="ARBA00022448"/>
    </source>
</evidence>
<dbReference type="FunFam" id="2.40.30.170:FF:000010">
    <property type="entry name" value="Efflux RND transporter periplasmic adaptor subunit"/>
    <property type="match status" value="1"/>
</dbReference>
<accession>H1SHT5</accession>
<dbReference type="InterPro" id="IPR042230">
    <property type="entry name" value="CusF_sf"/>
</dbReference>
<reference evidence="9 10" key="1">
    <citation type="journal article" date="2012" name="J. Bacteriol.">
        <title>De Novo Genome Project of Cupriavidus basilensis OR16.</title>
        <authorList>
            <person name="Cserhati M."/>
            <person name="Kriszt B."/>
            <person name="Szoboszlay S."/>
            <person name="Toth A."/>
            <person name="Szabo I."/>
            <person name="Tancsics A."/>
            <person name="Nagy I."/>
            <person name="Horvath B."/>
            <person name="Nagy I."/>
            <person name="Kukolya J."/>
        </authorList>
    </citation>
    <scope>NUCLEOTIDE SEQUENCE [LARGE SCALE GENOMIC DNA]</scope>
    <source>
        <strain evidence="9 10">OR16</strain>
    </source>
</reference>
<feature type="domain" description="CzcB-like C-terminal circularly permuted SH3-like" evidence="8">
    <location>
        <begin position="281"/>
        <end position="340"/>
    </location>
</feature>
<dbReference type="PATRIC" id="fig|1127483.3.peg.7980"/>
<feature type="region of interest" description="Disordered" evidence="3">
    <location>
        <begin position="350"/>
        <end position="375"/>
    </location>
</feature>
<feature type="domain" description="CusB-like three alpha-helical bundle" evidence="5">
    <location>
        <begin position="109"/>
        <end position="160"/>
    </location>
</feature>
<dbReference type="Pfam" id="PF25954">
    <property type="entry name" value="Beta-barrel_RND_2"/>
    <property type="match status" value="1"/>
</dbReference>
<dbReference type="GO" id="GO:0046914">
    <property type="term" value="F:transition metal ion binding"/>
    <property type="evidence" value="ECO:0007669"/>
    <property type="project" value="TreeGrafter"/>
</dbReference>
<dbReference type="InterPro" id="IPR058649">
    <property type="entry name" value="CzcB_C"/>
</dbReference>
<dbReference type="PANTHER" id="PTHR30097">
    <property type="entry name" value="CATION EFFLUX SYSTEM PROTEIN CUSB"/>
    <property type="match status" value="1"/>
</dbReference>
<dbReference type="InterPro" id="IPR021647">
    <property type="entry name" value="CusF_Ec"/>
</dbReference>
<dbReference type="InterPro" id="IPR045800">
    <property type="entry name" value="HMBD"/>
</dbReference>
<dbReference type="PANTHER" id="PTHR30097:SF15">
    <property type="entry name" value="CATION EFFLUX SYSTEM PROTEIN CUSB"/>
    <property type="match status" value="1"/>
</dbReference>
<evidence type="ECO:0000256" key="1">
    <source>
        <dbReference type="ARBA" id="ARBA00009477"/>
    </source>
</evidence>
<evidence type="ECO:0000259" key="5">
    <source>
        <dbReference type="Pfam" id="PF25869"/>
    </source>
</evidence>
<dbReference type="NCBIfam" id="TIGR01730">
    <property type="entry name" value="RND_mfp"/>
    <property type="match status" value="1"/>
</dbReference>
<dbReference type="GO" id="GO:0060003">
    <property type="term" value="P:copper ion export"/>
    <property type="evidence" value="ECO:0007669"/>
    <property type="project" value="TreeGrafter"/>
</dbReference>
<dbReference type="Pfam" id="PF25869">
    <property type="entry name" value="3HB_CusB"/>
    <property type="match status" value="1"/>
</dbReference>
<dbReference type="InterPro" id="IPR051909">
    <property type="entry name" value="MFP_Cation_Efflux"/>
</dbReference>
<dbReference type="Pfam" id="PF25975">
    <property type="entry name" value="CzcB_C"/>
    <property type="match status" value="1"/>
</dbReference>
<dbReference type="InterPro" id="IPR058790">
    <property type="entry name" value="BSH_CusB"/>
</dbReference>
<evidence type="ECO:0000313" key="10">
    <source>
        <dbReference type="Proteomes" id="UP000005808"/>
    </source>
</evidence>
<dbReference type="GO" id="GO:0030288">
    <property type="term" value="C:outer membrane-bounded periplasmic space"/>
    <property type="evidence" value="ECO:0007669"/>
    <property type="project" value="TreeGrafter"/>
</dbReference>
<feature type="domain" description="Heavy metal binding" evidence="4">
    <location>
        <begin position="3"/>
        <end position="23"/>
    </location>
</feature>
<dbReference type="Proteomes" id="UP000005808">
    <property type="component" value="Unassembled WGS sequence"/>
</dbReference>
<dbReference type="InterPro" id="IPR058791">
    <property type="entry name" value="3HB_CusB"/>
</dbReference>
<comment type="caution">
    <text evidence="9">The sequence shown here is derived from an EMBL/GenBank/DDBJ whole genome shotgun (WGS) entry which is preliminary data.</text>
</comment>
<dbReference type="Gene3D" id="2.40.30.170">
    <property type="match status" value="1"/>
</dbReference>
<dbReference type="Gene3D" id="6.10.140.730">
    <property type="match status" value="1"/>
</dbReference>
<keyword evidence="2" id="KW-0813">Transport</keyword>
<dbReference type="GO" id="GO:0022857">
    <property type="term" value="F:transmembrane transporter activity"/>
    <property type="evidence" value="ECO:0007669"/>
    <property type="project" value="InterPro"/>
</dbReference>
<evidence type="ECO:0000259" key="6">
    <source>
        <dbReference type="Pfam" id="PF25919"/>
    </source>
</evidence>
<gene>
    <name evidence="9" type="ORF">OR16_40159</name>
</gene>
<dbReference type="GO" id="GO:0015679">
    <property type="term" value="P:plasma membrane copper ion transport"/>
    <property type="evidence" value="ECO:0007669"/>
    <property type="project" value="TreeGrafter"/>
</dbReference>
<proteinExistence type="inferred from homology"/>
<dbReference type="Gene3D" id="2.40.50.100">
    <property type="match status" value="1"/>
</dbReference>
<evidence type="ECO:0000259" key="4">
    <source>
        <dbReference type="Pfam" id="PF19335"/>
    </source>
</evidence>
<dbReference type="EMBL" id="AHJE01000171">
    <property type="protein sequence ID" value="EHP37941.1"/>
    <property type="molecule type" value="Genomic_DNA"/>
</dbReference>
<organism evidence="9 10">
    <name type="scientific">Cupriavidus basilensis OR16</name>
    <dbReference type="NCBI Taxonomy" id="1127483"/>
    <lineage>
        <taxon>Bacteria</taxon>
        <taxon>Pseudomonadati</taxon>
        <taxon>Pseudomonadota</taxon>
        <taxon>Betaproteobacteria</taxon>
        <taxon>Burkholderiales</taxon>
        <taxon>Burkholderiaceae</taxon>
        <taxon>Cupriavidus</taxon>
    </lineage>
</organism>
<evidence type="ECO:0000313" key="9">
    <source>
        <dbReference type="EMBL" id="EHP37941.1"/>
    </source>
</evidence>
<dbReference type="SUPFAM" id="SSF111369">
    <property type="entry name" value="HlyD-like secretion proteins"/>
    <property type="match status" value="1"/>
</dbReference>
<feature type="domain" description="CusB-like barrel-sandwich hybrid" evidence="6">
    <location>
        <begin position="74"/>
        <end position="193"/>
    </location>
</feature>
<dbReference type="Pfam" id="PF11604">
    <property type="entry name" value="CusF_Ec"/>
    <property type="match status" value="1"/>
</dbReference>
<dbReference type="Gene3D" id="2.40.50.320">
    <property type="entry name" value="Copper binding periplasmic protein CusF"/>
    <property type="match status" value="1"/>
</dbReference>
<dbReference type="InterPro" id="IPR058792">
    <property type="entry name" value="Beta-barrel_RND_2"/>
</dbReference>
<dbReference type="Pfam" id="PF25919">
    <property type="entry name" value="BSH_CusB"/>
    <property type="match status" value="1"/>
</dbReference>
<evidence type="ECO:0000256" key="3">
    <source>
        <dbReference type="SAM" id="MobiDB-lite"/>
    </source>
</evidence>
<protein>
    <submittedName>
        <fullName evidence="9">Efflux transporter, RND family, MFP subunit</fullName>
    </submittedName>
</protein>
<name>H1SHT5_9BURK</name>
<dbReference type="InterPro" id="IPR006143">
    <property type="entry name" value="RND_pump_MFP"/>
</dbReference>